<feature type="domain" description="ApeA N-terminal" evidence="2">
    <location>
        <begin position="64"/>
        <end position="287"/>
    </location>
</feature>
<dbReference type="RefSeq" id="WP_380746944.1">
    <property type="nucleotide sequence ID" value="NZ_JBHSRF010000003.1"/>
</dbReference>
<dbReference type="InterPro" id="IPR041229">
    <property type="entry name" value="HEPN_Apea"/>
</dbReference>
<dbReference type="Pfam" id="PF18862">
    <property type="entry name" value="ApeA_NTD1"/>
    <property type="match status" value="1"/>
</dbReference>
<gene>
    <name evidence="3" type="ORF">ACFP1K_03265</name>
</gene>
<evidence type="ECO:0000313" key="4">
    <source>
        <dbReference type="Proteomes" id="UP001596137"/>
    </source>
</evidence>
<dbReference type="Pfam" id="PF18739">
    <property type="entry name" value="HEPN_Apea"/>
    <property type="match status" value="1"/>
</dbReference>
<proteinExistence type="predicted"/>
<keyword evidence="4" id="KW-1185">Reference proteome</keyword>
<comment type="caution">
    <text evidence="3">The sequence shown here is derived from an EMBL/GenBank/DDBJ whole genome shotgun (WGS) entry which is preliminary data.</text>
</comment>
<evidence type="ECO:0000259" key="1">
    <source>
        <dbReference type="Pfam" id="PF18739"/>
    </source>
</evidence>
<evidence type="ECO:0000313" key="3">
    <source>
        <dbReference type="EMBL" id="MFC6080164.1"/>
    </source>
</evidence>
<name>A0ABW1N9W1_9ACTN</name>
<accession>A0ABW1N9W1</accession>
<sequence>MENPLVDNEFEGSIGFFWPFNGKLPNLQASEPERGYVHRDGGWLIIETLDEDVARKFSVRQAEGSPLGIAALLPEKSVLFLENIRSGWIQRSGYRASSRRCRARTAISNIPFDRLLSSKVKALSANFHGVGDWAGLSATKESRDQDEHGRIQSWTVTLKSANAISHPLRQGRSLMISTTWKVGGDEDRRVLSAPVTIGCSSLRPRDVWDLLQPLLHVQGLLNLAWDGFVAADTGSAELHLKKKDGVDLSTRPEMWNGALMVPLAGVSAPKSMNENPLFSLSALGGIAGLTRWIRLCDEHPRAINPVINRYRYGPTTAETTLLDIASAIEYWVKCNRPAAWANAMYAQALAGRVGNHFTKWVGDPEKWGRDFWRTYNKLKHEITYAVDPHSVSDLAQSGRLLLAAALLDRAACSKAPSRQLFNTHRTDRLGRRLRSLYT</sequence>
<dbReference type="InterPro" id="IPR041223">
    <property type="entry name" value="ApeA_NTD"/>
</dbReference>
<organism evidence="3 4">
    <name type="scientific">Sphaerisporangium aureirubrum</name>
    <dbReference type="NCBI Taxonomy" id="1544736"/>
    <lineage>
        <taxon>Bacteria</taxon>
        <taxon>Bacillati</taxon>
        <taxon>Actinomycetota</taxon>
        <taxon>Actinomycetes</taxon>
        <taxon>Streptosporangiales</taxon>
        <taxon>Streptosporangiaceae</taxon>
        <taxon>Sphaerisporangium</taxon>
    </lineage>
</organism>
<dbReference type="EMBL" id="JBHSRF010000003">
    <property type="protein sequence ID" value="MFC6080164.1"/>
    <property type="molecule type" value="Genomic_DNA"/>
</dbReference>
<reference evidence="4" key="1">
    <citation type="journal article" date="2019" name="Int. J. Syst. Evol. Microbiol.">
        <title>The Global Catalogue of Microorganisms (GCM) 10K type strain sequencing project: providing services to taxonomists for standard genome sequencing and annotation.</title>
        <authorList>
            <consortium name="The Broad Institute Genomics Platform"/>
            <consortium name="The Broad Institute Genome Sequencing Center for Infectious Disease"/>
            <person name="Wu L."/>
            <person name="Ma J."/>
        </authorList>
    </citation>
    <scope>NUCLEOTIDE SEQUENCE [LARGE SCALE GENOMIC DNA]</scope>
    <source>
        <strain evidence="4">JCM 30346</strain>
    </source>
</reference>
<protein>
    <submittedName>
        <fullName evidence="3">HEPN domain-containing protein</fullName>
    </submittedName>
</protein>
<evidence type="ECO:0000259" key="2">
    <source>
        <dbReference type="Pfam" id="PF18862"/>
    </source>
</evidence>
<feature type="domain" description="Apea-like HEPN" evidence="1">
    <location>
        <begin position="349"/>
        <end position="413"/>
    </location>
</feature>
<dbReference type="Proteomes" id="UP001596137">
    <property type="component" value="Unassembled WGS sequence"/>
</dbReference>